<dbReference type="SUPFAM" id="SSF53335">
    <property type="entry name" value="S-adenosyl-L-methionine-dependent methyltransferases"/>
    <property type="match status" value="1"/>
</dbReference>
<keyword evidence="3" id="KW-1185">Reference proteome</keyword>
<organism evidence="2 3">
    <name type="scientific">Achaetomium macrosporum</name>
    <dbReference type="NCBI Taxonomy" id="79813"/>
    <lineage>
        <taxon>Eukaryota</taxon>
        <taxon>Fungi</taxon>
        <taxon>Dikarya</taxon>
        <taxon>Ascomycota</taxon>
        <taxon>Pezizomycotina</taxon>
        <taxon>Sordariomycetes</taxon>
        <taxon>Sordariomycetidae</taxon>
        <taxon>Sordariales</taxon>
        <taxon>Chaetomiaceae</taxon>
        <taxon>Achaetomium</taxon>
    </lineage>
</organism>
<reference evidence="2" key="1">
    <citation type="journal article" date="2023" name="Mol. Phylogenet. Evol.">
        <title>Genome-scale phylogeny and comparative genomics of the fungal order Sordariales.</title>
        <authorList>
            <person name="Hensen N."/>
            <person name="Bonometti L."/>
            <person name="Westerberg I."/>
            <person name="Brannstrom I.O."/>
            <person name="Guillou S."/>
            <person name="Cros-Aarteil S."/>
            <person name="Calhoun S."/>
            <person name="Haridas S."/>
            <person name="Kuo A."/>
            <person name="Mondo S."/>
            <person name="Pangilinan J."/>
            <person name="Riley R."/>
            <person name="LaButti K."/>
            <person name="Andreopoulos B."/>
            <person name="Lipzen A."/>
            <person name="Chen C."/>
            <person name="Yan M."/>
            <person name="Daum C."/>
            <person name="Ng V."/>
            <person name="Clum A."/>
            <person name="Steindorff A."/>
            <person name="Ohm R.A."/>
            <person name="Martin F."/>
            <person name="Silar P."/>
            <person name="Natvig D.O."/>
            <person name="Lalanne C."/>
            <person name="Gautier V."/>
            <person name="Ament-Velasquez S.L."/>
            <person name="Kruys A."/>
            <person name="Hutchinson M.I."/>
            <person name="Powell A.J."/>
            <person name="Barry K."/>
            <person name="Miller A.N."/>
            <person name="Grigoriev I.V."/>
            <person name="Debuchy R."/>
            <person name="Gladieux P."/>
            <person name="Hiltunen Thoren M."/>
            <person name="Johannesson H."/>
        </authorList>
    </citation>
    <scope>NUCLEOTIDE SEQUENCE</scope>
    <source>
        <strain evidence="2">CBS 532.94</strain>
    </source>
</reference>
<dbReference type="Pfam" id="PF07942">
    <property type="entry name" value="CARME"/>
    <property type="match status" value="1"/>
</dbReference>
<name>A0AAN7C878_9PEZI</name>
<dbReference type="EMBL" id="MU860147">
    <property type="protein sequence ID" value="KAK4237253.1"/>
    <property type="molecule type" value="Genomic_DNA"/>
</dbReference>
<sequence>MWSIIWAAAAICWLCASVVLCDGVSSGQRRGEASAEGLRGVDASDPQYLVYQIRQMEVVLAEDTPLSANLHTERHVREKQMLLQRLDKKEGVRNEHHPRHRLLEALRGFLVYAETQQTELNRLKGLYSHVSKKQKSLLEREVKYSQKFTKIFHLLERNQQVCSEIVRSGMEFYEIEQQEFDEHIRSMKAAGRAPERVSVSQALKHFVRDWAASGANERDAAFPCILKTLKELFPTSDAALQEVKVLLPGAGLGRLGHEVAKLAGFQVTNNEWSAYQNLAYRFLTTHPHNLPNTSTLHPFIASWSHHRTTADMLRPVSFPDAPLNPQSVLLVEGDFTTAFRDAEYTASFDAVVTHFFIDTARNLMSYLDTITRVLKPGGHWVNFGPLLYGSAPFVQLSLDEIIAVAEGTGFEFLDLEAMMPLKGDDKCRLEEVTLPGKRVYGVEAIYGFDERALTRNAYQAQFWVAKMRG</sequence>
<proteinExistence type="predicted"/>
<feature type="signal peptide" evidence="1">
    <location>
        <begin position="1"/>
        <end position="21"/>
    </location>
</feature>
<dbReference type="GO" id="GO:0008757">
    <property type="term" value="F:S-adenosylmethionine-dependent methyltransferase activity"/>
    <property type="evidence" value="ECO:0007669"/>
    <property type="project" value="InterPro"/>
</dbReference>
<evidence type="ECO:0000313" key="3">
    <source>
        <dbReference type="Proteomes" id="UP001303760"/>
    </source>
</evidence>
<dbReference type="PANTHER" id="PTHR12303:SF13">
    <property type="match status" value="1"/>
</dbReference>
<comment type="caution">
    <text evidence="2">The sequence shown here is derived from an EMBL/GenBank/DDBJ whole genome shotgun (WGS) entry which is preliminary data.</text>
</comment>
<dbReference type="InterPro" id="IPR012901">
    <property type="entry name" value="CARME"/>
</dbReference>
<keyword evidence="1" id="KW-0732">Signal</keyword>
<evidence type="ECO:0000313" key="2">
    <source>
        <dbReference type="EMBL" id="KAK4237253.1"/>
    </source>
</evidence>
<reference evidence="2" key="2">
    <citation type="submission" date="2023-05" db="EMBL/GenBank/DDBJ databases">
        <authorList>
            <consortium name="Lawrence Berkeley National Laboratory"/>
            <person name="Steindorff A."/>
            <person name="Hensen N."/>
            <person name="Bonometti L."/>
            <person name="Westerberg I."/>
            <person name="Brannstrom I.O."/>
            <person name="Guillou S."/>
            <person name="Cros-Aarteil S."/>
            <person name="Calhoun S."/>
            <person name="Haridas S."/>
            <person name="Kuo A."/>
            <person name="Mondo S."/>
            <person name="Pangilinan J."/>
            <person name="Riley R."/>
            <person name="Labutti K."/>
            <person name="Andreopoulos B."/>
            <person name="Lipzen A."/>
            <person name="Chen C."/>
            <person name="Yanf M."/>
            <person name="Daum C."/>
            <person name="Ng V."/>
            <person name="Clum A."/>
            <person name="Ohm R."/>
            <person name="Martin F."/>
            <person name="Silar P."/>
            <person name="Natvig D."/>
            <person name="Lalanne C."/>
            <person name="Gautier V."/>
            <person name="Ament-Velasquez S.L."/>
            <person name="Kruys A."/>
            <person name="Hutchinson M.I."/>
            <person name="Powell A.J."/>
            <person name="Barry K."/>
            <person name="Miller A.N."/>
            <person name="Grigoriev I.V."/>
            <person name="Debuchy R."/>
            <person name="Gladieux P."/>
            <person name="Thoren M.H."/>
            <person name="Johannesson H."/>
        </authorList>
    </citation>
    <scope>NUCLEOTIDE SEQUENCE</scope>
    <source>
        <strain evidence="2">CBS 532.94</strain>
    </source>
</reference>
<dbReference type="SMART" id="SM01296">
    <property type="entry name" value="N2227"/>
    <property type="match status" value="1"/>
</dbReference>
<dbReference type="Gene3D" id="3.40.50.150">
    <property type="entry name" value="Vaccinia Virus protein VP39"/>
    <property type="match status" value="1"/>
</dbReference>
<accession>A0AAN7C878</accession>
<dbReference type="Proteomes" id="UP001303760">
    <property type="component" value="Unassembled WGS sequence"/>
</dbReference>
<dbReference type="PANTHER" id="PTHR12303">
    <property type="entry name" value="CARNOSINE N-METHYLTRANSFERASE"/>
    <property type="match status" value="1"/>
</dbReference>
<protein>
    <submittedName>
        <fullName evidence="2">Carnosine N-methyltransferase</fullName>
    </submittedName>
</protein>
<feature type="chain" id="PRO_5042868144" evidence="1">
    <location>
        <begin position="22"/>
        <end position="469"/>
    </location>
</feature>
<gene>
    <name evidence="2" type="ORF">C8A03DRAFT_44863</name>
</gene>
<dbReference type="AlphaFoldDB" id="A0AAN7C878"/>
<evidence type="ECO:0000256" key="1">
    <source>
        <dbReference type="SAM" id="SignalP"/>
    </source>
</evidence>
<dbReference type="InterPro" id="IPR029063">
    <property type="entry name" value="SAM-dependent_MTases_sf"/>
</dbReference>